<dbReference type="AlphaFoldDB" id="A0A6T7WK13"/>
<gene>
    <name evidence="1" type="ORF">CPOL0286_LOCUS1493</name>
</gene>
<proteinExistence type="predicted"/>
<sequence>MLQGYAVSGAADGEKLGPLFLMKSPHDRSLCTPLCFSGAPYSIEGRETVYLPLDAALCRSAEKIALLQGRTPPVLQQLCNAQQRRRKLARVAKLTLSTCLCVCACYMIARR</sequence>
<organism evidence="1">
    <name type="scientific">Prymnesium polylepis</name>
    <dbReference type="NCBI Taxonomy" id="72548"/>
    <lineage>
        <taxon>Eukaryota</taxon>
        <taxon>Haptista</taxon>
        <taxon>Haptophyta</taxon>
        <taxon>Prymnesiophyceae</taxon>
        <taxon>Prymnesiales</taxon>
        <taxon>Prymnesiaceae</taxon>
        <taxon>Prymnesium</taxon>
    </lineage>
</organism>
<dbReference type="EMBL" id="HBKO01002964">
    <property type="protein sequence ID" value="CAE2196139.1"/>
    <property type="molecule type" value="Transcribed_RNA"/>
</dbReference>
<reference evidence="1" key="1">
    <citation type="submission" date="2021-01" db="EMBL/GenBank/DDBJ databases">
        <authorList>
            <person name="Corre E."/>
            <person name="Pelletier E."/>
            <person name="Niang G."/>
            <person name="Scheremetjew M."/>
            <person name="Finn R."/>
            <person name="Kale V."/>
            <person name="Holt S."/>
            <person name="Cochrane G."/>
            <person name="Meng A."/>
            <person name="Brown T."/>
            <person name="Cohen L."/>
        </authorList>
    </citation>
    <scope>NUCLEOTIDE SEQUENCE</scope>
    <source>
        <strain evidence="1">UIO037</strain>
    </source>
</reference>
<name>A0A6T7WK13_9EUKA</name>
<evidence type="ECO:0000313" key="1">
    <source>
        <dbReference type="EMBL" id="CAE2196139.1"/>
    </source>
</evidence>
<protein>
    <submittedName>
        <fullName evidence="1">Uncharacterized protein</fullName>
    </submittedName>
</protein>
<accession>A0A6T7WK13</accession>